<dbReference type="Gene3D" id="1.25.40.10">
    <property type="entry name" value="Tetratricopeptide repeat domain"/>
    <property type="match status" value="1"/>
</dbReference>
<sequence length="433" mass="47687">MAWSQDSSNPKPPSSTNISSLTQQINASQDPDQLYQLGLNALANNQPDLARQALERVVGLDPRFAGAWLDLALATYRSGDAAAAVEHLEYLRNQFPLTPALLNQVNQWQSLWQNPQNLQTDQRSQPKSSWQGEIQLSAGYDNNANTGLSRLQIPLSLPTGSTLFDVDKAFLPRADSFSLFAATLGGPVWAFGPGNLSPVLLLRNKLYTHETGFNSLDLQPGLVYQQAAGPDSNTVAPNNYWQVNLLAQHYRLGGQTLFNGLRVAVLRNQPWHSCQRILGTEIATRAQQSVPSLSGTLYSLNAGLSCPLPGDGSKSISANLKTGFEQARADRPGGNNQSAELTLRYEQMLSPSQSLQASWQIATTADQSGYSPLLEDNAKRKLQRQTLSLGLRQSLNVDWEARLNLEFFQQRANLPLFEQQGRMLMLGLAKRFN</sequence>
<evidence type="ECO:0000313" key="3">
    <source>
        <dbReference type="Proteomes" id="UP000502041"/>
    </source>
</evidence>
<keyword evidence="3" id="KW-1185">Reference proteome</keyword>
<dbReference type="AlphaFoldDB" id="A0A6H2H5T4"/>
<dbReference type="EMBL" id="CP051461">
    <property type="protein sequence ID" value="QJC55210.1"/>
    <property type="molecule type" value="Genomic_DNA"/>
</dbReference>
<feature type="region of interest" description="Disordered" evidence="1">
    <location>
        <begin position="1"/>
        <end position="20"/>
    </location>
</feature>
<evidence type="ECO:0000313" key="2">
    <source>
        <dbReference type="EMBL" id="QJC55210.1"/>
    </source>
</evidence>
<gene>
    <name evidence="2" type="primary">bamD_1</name>
    <name evidence="2" type="ORF">HC248_00488</name>
</gene>
<name>A0A6H2H5T4_9BURK</name>
<proteinExistence type="predicted"/>
<accession>A0A6H2H5T4</accession>
<dbReference type="SUPFAM" id="SSF48452">
    <property type="entry name" value="TPR-like"/>
    <property type="match status" value="1"/>
</dbReference>
<evidence type="ECO:0000256" key="1">
    <source>
        <dbReference type="SAM" id="MobiDB-lite"/>
    </source>
</evidence>
<dbReference type="InterPro" id="IPR011990">
    <property type="entry name" value="TPR-like_helical_dom_sf"/>
</dbReference>
<dbReference type="KEGG" id="pvac:HC248_00488"/>
<organism evidence="2 3">
    <name type="scientific">Polaromonas vacuolata</name>
    <dbReference type="NCBI Taxonomy" id="37448"/>
    <lineage>
        <taxon>Bacteria</taxon>
        <taxon>Pseudomonadati</taxon>
        <taxon>Pseudomonadota</taxon>
        <taxon>Betaproteobacteria</taxon>
        <taxon>Burkholderiales</taxon>
        <taxon>Comamonadaceae</taxon>
        <taxon>Polaromonas</taxon>
    </lineage>
</organism>
<reference evidence="2 3" key="1">
    <citation type="submission" date="2020-04" db="EMBL/GenBank/DDBJ databases">
        <title>Complete genome of a Psychrophilic, Marine, Gas Vacuolate Bacterium Polaromonas vacuolata KCTC 22033T.</title>
        <authorList>
            <person name="Hwang K."/>
            <person name="Kim K.M."/>
        </authorList>
    </citation>
    <scope>NUCLEOTIDE SEQUENCE [LARGE SCALE GENOMIC DNA]</scope>
    <source>
        <strain evidence="2 3">KCTC 22033</strain>
    </source>
</reference>
<protein>
    <submittedName>
        <fullName evidence="2">Outer membrane protein assembly factor BamD</fullName>
    </submittedName>
</protein>
<dbReference type="Proteomes" id="UP000502041">
    <property type="component" value="Chromosome"/>
</dbReference>